<dbReference type="InterPro" id="IPR021375">
    <property type="entry name" value="DUF2997"/>
</dbReference>
<evidence type="ECO:0000313" key="2">
    <source>
        <dbReference type="Proteomes" id="UP000238634"/>
    </source>
</evidence>
<evidence type="ECO:0000313" key="1">
    <source>
        <dbReference type="EMBL" id="PSB21898.1"/>
    </source>
</evidence>
<name>A0A2T1DN23_9CYAN</name>
<dbReference type="STRING" id="1920490.GCA_001895925_00598"/>
<accession>A0A2T1DN23</accession>
<comment type="caution">
    <text evidence="1">The sequence shown here is derived from an EMBL/GenBank/DDBJ whole genome shotgun (WGS) entry which is preliminary data.</text>
</comment>
<reference evidence="1 2" key="2">
    <citation type="submission" date="2018-03" db="EMBL/GenBank/DDBJ databases">
        <title>The ancient ancestry and fast evolution of plastids.</title>
        <authorList>
            <person name="Moore K.R."/>
            <person name="Magnabosco C."/>
            <person name="Momper L."/>
            <person name="Gold D.A."/>
            <person name="Bosak T."/>
            <person name="Fournier G.P."/>
        </authorList>
    </citation>
    <scope>NUCLEOTIDE SEQUENCE [LARGE SCALE GENOMIC DNA]</scope>
    <source>
        <strain evidence="1 2">ULC007</strain>
    </source>
</reference>
<sequence length="73" mass="8380">MADYQTIEYRIGKDGKITERVLNGDTNCTEMTLEIERAIGTVESQKLLPDYYEGDEFLMVEDTQIRQVKSDDG</sequence>
<dbReference type="AlphaFoldDB" id="A0A2T1DN23"/>
<dbReference type="Proteomes" id="UP000238634">
    <property type="component" value="Unassembled WGS sequence"/>
</dbReference>
<dbReference type="EMBL" id="PVWG01000001">
    <property type="protein sequence ID" value="PSB21898.1"/>
    <property type="molecule type" value="Genomic_DNA"/>
</dbReference>
<proteinExistence type="predicted"/>
<reference evidence="1 2" key="1">
    <citation type="submission" date="2018-02" db="EMBL/GenBank/DDBJ databases">
        <authorList>
            <person name="Cohen D.B."/>
            <person name="Kent A.D."/>
        </authorList>
    </citation>
    <scope>NUCLEOTIDE SEQUENCE [LARGE SCALE GENOMIC DNA]</scope>
    <source>
        <strain evidence="1 2">ULC007</strain>
    </source>
</reference>
<organism evidence="1 2">
    <name type="scientific">Phormidesmis priestleyi ULC007</name>
    <dbReference type="NCBI Taxonomy" id="1920490"/>
    <lineage>
        <taxon>Bacteria</taxon>
        <taxon>Bacillati</taxon>
        <taxon>Cyanobacteriota</taxon>
        <taxon>Cyanophyceae</taxon>
        <taxon>Leptolyngbyales</taxon>
        <taxon>Leptolyngbyaceae</taxon>
        <taxon>Phormidesmis</taxon>
    </lineage>
</organism>
<gene>
    <name evidence="1" type="ORF">C7B65_00265</name>
</gene>
<dbReference type="RefSeq" id="WP_073068924.1">
    <property type="nucleotide sequence ID" value="NZ_MPPI01000001.1"/>
</dbReference>
<protein>
    <submittedName>
        <fullName evidence="1">DUF2997 domain-containing protein</fullName>
    </submittedName>
</protein>
<keyword evidence="2" id="KW-1185">Reference proteome</keyword>
<dbReference type="OrthoDB" id="488945at2"/>
<dbReference type="Pfam" id="PF11211">
    <property type="entry name" value="DUF2997"/>
    <property type="match status" value="1"/>
</dbReference>